<evidence type="ECO:0000256" key="2">
    <source>
        <dbReference type="ARBA" id="ARBA00023027"/>
    </source>
</evidence>
<evidence type="ECO:0000313" key="5">
    <source>
        <dbReference type="Proteomes" id="UP000184301"/>
    </source>
</evidence>
<dbReference type="STRING" id="1121950.SAMN02745243_02270"/>
<proteinExistence type="predicted"/>
<evidence type="ECO:0000259" key="3">
    <source>
        <dbReference type="Pfam" id="PF02826"/>
    </source>
</evidence>
<dbReference type="RefSeq" id="WP_073110342.1">
    <property type="nucleotide sequence ID" value="NZ_FQZY01000031.1"/>
</dbReference>
<dbReference type="Gene3D" id="3.40.50.720">
    <property type="entry name" value="NAD(P)-binding Rossmann-like Domain"/>
    <property type="match status" value="2"/>
</dbReference>
<accession>A0A1M6PZX0</accession>
<dbReference type="GO" id="GO:0051287">
    <property type="term" value="F:NAD binding"/>
    <property type="evidence" value="ECO:0007669"/>
    <property type="project" value="InterPro"/>
</dbReference>
<dbReference type="Pfam" id="PF02826">
    <property type="entry name" value="2-Hacid_dh_C"/>
    <property type="match status" value="1"/>
</dbReference>
<keyword evidence="1" id="KW-0560">Oxidoreductase</keyword>
<name>A0A1M6PZX0_9FIRM</name>
<dbReference type="PANTHER" id="PTHR43333">
    <property type="entry name" value="2-HACID_DH_C DOMAIN-CONTAINING PROTEIN"/>
    <property type="match status" value="1"/>
</dbReference>
<dbReference type="EMBL" id="FQZY01000031">
    <property type="protein sequence ID" value="SHK13451.1"/>
    <property type="molecule type" value="Genomic_DNA"/>
</dbReference>
<evidence type="ECO:0000313" key="4">
    <source>
        <dbReference type="EMBL" id="SHK13451.1"/>
    </source>
</evidence>
<evidence type="ECO:0000256" key="1">
    <source>
        <dbReference type="ARBA" id="ARBA00023002"/>
    </source>
</evidence>
<protein>
    <submittedName>
        <fullName evidence="4">Phosphoglycerate dehydrogenase</fullName>
    </submittedName>
</protein>
<dbReference type="Proteomes" id="UP000184301">
    <property type="component" value="Unassembled WGS sequence"/>
</dbReference>
<dbReference type="SUPFAM" id="SSF52283">
    <property type="entry name" value="Formate/glycerate dehydrogenase catalytic domain-like"/>
    <property type="match status" value="1"/>
</dbReference>
<reference evidence="4 5" key="1">
    <citation type="submission" date="2016-11" db="EMBL/GenBank/DDBJ databases">
        <authorList>
            <person name="Jaros S."/>
            <person name="Januszkiewicz K."/>
            <person name="Wedrychowicz H."/>
        </authorList>
    </citation>
    <scope>NUCLEOTIDE SEQUENCE [LARGE SCALE GENOMIC DNA]</scope>
    <source>
        <strain evidence="4 5">DSM 15480</strain>
    </source>
</reference>
<sequence>MKTVLTTIPLEERHKELLNKAADNLQFVYSSRTGLTEEQVQQANIIIGNVPPAWIKESKNLEFLQLDSAGTDGYLDDGVLPKGAKLTNATGAYGLAISEHMIASIFMLLKKLNKYQDNMKAHKWQDEGHVQSIYGKTTLVLGLGDIGGTFAEKMHALGSTVIGIRRNKAEKPEYLEELHQMKELDTLLGRADIVACSLPGTPQTKGLLNAERIAEMKDGAILVNVGRGSLIPTEALCAALHSGKLGGACLDVTEVEPLPADSPLWDAPNLILTPHVSGVYHLPETLERIIRLSASNLEAFCKEEPLKNEIDFETGYRRFIG</sequence>
<keyword evidence="5" id="KW-1185">Reference proteome</keyword>
<dbReference type="SUPFAM" id="SSF51735">
    <property type="entry name" value="NAD(P)-binding Rossmann-fold domains"/>
    <property type="match status" value="1"/>
</dbReference>
<dbReference type="AlphaFoldDB" id="A0A1M6PZX0"/>
<gene>
    <name evidence="4" type="ORF">SAMN02745243_02270</name>
</gene>
<dbReference type="InterPro" id="IPR036291">
    <property type="entry name" value="NAD(P)-bd_dom_sf"/>
</dbReference>
<dbReference type="PANTHER" id="PTHR43333:SF1">
    <property type="entry name" value="D-ISOMER SPECIFIC 2-HYDROXYACID DEHYDROGENASE NAD-BINDING DOMAIN-CONTAINING PROTEIN"/>
    <property type="match status" value="1"/>
</dbReference>
<keyword evidence="2" id="KW-0520">NAD</keyword>
<organism evidence="4 5">
    <name type="scientific">Hespellia stercorisuis DSM 15480</name>
    <dbReference type="NCBI Taxonomy" id="1121950"/>
    <lineage>
        <taxon>Bacteria</taxon>
        <taxon>Bacillati</taxon>
        <taxon>Bacillota</taxon>
        <taxon>Clostridia</taxon>
        <taxon>Lachnospirales</taxon>
        <taxon>Lachnospiraceae</taxon>
        <taxon>Hespellia</taxon>
    </lineage>
</organism>
<dbReference type="InterPro" id="IPR006140">
    <property type="entry name" value="D-isomer_DH_NAD-bd"/>
</dbReference>
<dbReference type="CDD" id="cd05300">
    <property type="entry name" value="2-Hacid_dh_1"/>
    <property type="match status" value="1"/>
</dbReference>
<feature type="domain" description="D-isomer specific 2-hydroxyacid dehydrogenase NAD-binding" evidence="3">
    <location>
        <begin position="103"/>
        <end position="277"/>
    </location>
</feature>
<dbReference type="GO" id="GO:0016491">
    <property type="term" value="F:oxidoreductase activity"/>
    <property type="evidence" value="ECO:0007669"/>
    <property type="project" value="UniProtKB-KW"/>
</dbReference>
<dbReference type="OrthoDB" id="9805416at2"/>